<dbReference type="RefSeq" id="WP_145249205.1">
    <property type="nucleotide sequence ID" value="NZ_CP036278.1"/>
</dbReference>
<protein>
    <submittedName>
        <fullName evidence="1">Uncharacterized protein</fullName>
    </submittedName>
</protein>
<dbReference type="Proteomes" id="UP000315750">
    <property type="component" value="Chromosome"/>
</dbReference>
<name>A0A518AT06_9BACT</name>
<dbReference type="KEGG" id="amuc:Pan181_40400"/>
<dbReference type="OrthoDB" id="2678365at2"/>
<evidence type="ECO:0000313" key="2">
    <source>
        <dbReference type="Proteomes" id="UP000315750"/>
    </source>
</evidence>
<accession>A0A518AT06</accession>
<evidence type="ECO:0000313" key="1">
    <source>
        <dbReference type="EMBL" id="QDU57817.1"/>
    </source>
</evidence>
<sequence length="218" mass="24469">MVHEDAKIELARHAGIVNEYYEDGFIGCLRPYSGIRVDNFHSVVESLLSVGVDFAPATTIECCTTEAVYRITVTARRWGVDDDGMLVRSNLISPDDRRQLLRWITIIETMMLDLLAGHQPHETIHGYCEYVAECGWGENAAFFVPLLGSAIETDEFGDRLQVHCAAVTRLGAKAIAIYDSLVLARQRKWEWYEPHEQCAAEMLGYIDRALASIGTTQT</sequence>
<dbReference type="AlphaFoldDB" id="A0A518AT06"/>
<gene>
    <name evidence="1" type="ORF">Pan181_40400</name>
</gene>
<keyword evidence="2" id="KW-1185">Reference proteome</keyword>
<proteinExistence type="predicted"/>
<reference evidence="1 2" key="1">
    <citation type="submission" date="2019-02" db="EMBL/GenBank/DDBJ databases">
        <title>Deep-cultivation of Planctomycetes and their phenomic and genomic characterization uncovers novel biology.</title>
        <authorList>
            <person name="Wiegand S."/>
            <person name="Jogler M."/>
            <person name="Boedeker C."/>
            <person name="Pinto D."/>
            <person name="Vollmers J."/>
            <person name="Rivas-Marin E."/>
            <person name="Kohn T."/>
            <person name="Peeters S.H."/>
            <person name="Heuer A."/>
            <person name="Rast P."/>
            <person name="Oberbeckmann S."/>
            <person name="Bunk B."/>
            <person name="Jeske O."/>
            <person name="Meyerdierks A."/>
            <person name="Storesund J.E."/>
            <person name="Kallscheuer N."/>
            <person name="Luecker S."/>
            <person name="Lage O.M."/>
            <person name="Pohl T."/>
            <person name="Merkel B.J."/>
            <person name="Hornburger P."/>
            <person name="Mueller R.-W."/>
            <person name="Bruemmer F."/>
            <person name="Labrenz M."/>
            <person name="Spormann A.M."/>
            <person name="Op den Camp H."/>
            <person name="Overmann J."/>
            <person name="Amann R."/>
            <person name="Jetten M.S.M."/>
            <person name="Mascher T."/>
            <person name="Medema M.H."/>
            <person name="Devos D.P."/>
            <person name="Kaster A.-K."/>
            <person name="Ovreas L."/>
            <person name="Rohde M."/>
            <person name="Galperin M.Y."/>
            <person name="Jogler C."/>
        </authorList>
    </citation>
    <scope>NUCLEOTIDE SEQUENCE [LARGE SCALE GENOMIC DNA]</scope>
    <source>
        <strain evidence="1 2">Pan181</strain>
    </source>
</reference>
<organism evidence="1 2">
    <name type="scientific">Aeoliella mucimassa</name>
    <dbReference type="NCBI Taxonomy" id="2527972"/>
    <lineage>
        <taxon>Bacteria</taxon>
        <taxon>Pseudomonadati</taxon>
        <taxon>Planctomycetota</taxon>
        <taxon>Planctomycetia</taxon>
        <taxon>Pirellulales</taxon>
        <taxon>Lacipirellulaceae</taxon>
        <taxon>Aeoliella</taxon>
    </lineage>
</organism>
<dbReference type="EMBL" id="CP036278">
    <property type="protein sequence ID" value="QDU57817.1"/>
    <property type="molecule type" value="Genomic_DNA"/>
</dbReference>